<dbReference type="Pfam" id="PF01535">
    <property type="entry name" value="PPR"/>
    <property type="match status" value="2"/>
</dbReference>
<sequence length="155" mass="17208">MLGQQVHGEAFKLGLDLDVSVSNALLALYADTGCLAQCLKVFSFMPEHDQVSWNTVIRALSISESSISEAVKYYLNMIRVGWSPNRVTFINILAVVSSLSLGKVSQQIHAQVIKYHIADGTTIEHALLSCYGKCGEMDECEKIFSRMFDRKDDVS</sequence>
<comment type="caution">
    <text evidence="3">The sequence shown here is derived from an EMBL/GenBank/DDBJ whole genome shotgun (WGS) entry which is preliminary data.</text>
</comment>
<dbReference type="PANTHER" id="PTHR47926">
    <property type="entry name" value="PENTATRICOPEPTIDE REPEAT-CONTAINING PROTEIN"/>
    <property type="match status" value="1"/>
</dbReference>
<evidence type="ECO:0000256" key="2">
    <source>
        <dbReference type="PROSITE-ProRule" id="PRU00708"/>
    </source>
</evidence>
<dbReference type="PROSITE" id="PS51375">
    <property type="entry name" value="PPR"/>
    <property type="match status" value="1"/>
</dbReference>
<proteinExistence type="predicted"/>
<organism evidence="3 4">
    <name type="scientific">Dipteronia dyeriana</name>
    <dbReference type="NCBI Taxonomy" id="168575"/>
    <lineage>
        <taxon>Eukaryota</taxon>
        <taxon>Viridiplantae</taxon>
        <taxon>Streptophyta</taxon>
        <taxon>Embryophyta</taxon>
        <taxon>Tracheophyta</taxon>
        <taxon>Spermatophyta</taxon>
        <taxon>Magnoliopsida</taxon>
        <taxon>eudicotyledons</taxon>
        <taxon>Gunneridae</taxon>
        <taxon>Pentapetalae</taxon>
        <taxon>rosids</taxon>
        <taxon>malvids</taxon>
        <taxon>Sapindales</taxon>
        <taxon>Sapindaceae</taxon>
        <taxon>Hippocastanoideae</taxon>
        <taxon>Acereae</taxon>
        <taxon>Dipteronia</taxon>
    </lineage>
</organism>
<dbReference type="Gene3D" id="1.25.40.10">
    <property type="entry name" value="Tetratricopeptide repeat domain"/>
    <property type="match status" value="1"/>
</dbReference>
<dbReference type="InterPro" id="IPR002885">
    <property type="entry name" value="PPR_rpt"/>
</dbReference>
<dbReference type="GO" id="GO:0003723">
    <property type="term" value="F:RNA binding"/>
    <property type="evidence" value="ECO:0007669"/>
    <property type="project" value="InterPro"/>
</dbReference>
<evidence type="ECO:0000313" key="4">
    <source>
        <dbReference type="Proteomes" id="UP001280121"/>
    </source>
</evidence>
<keyword evidence="4" id="KW-1185">Reference proteome</keyword>
<dbReference type="NCBIfam" id="TIGR00756">
    <property type="entry name" value="PPR"/>
    <property type="match status" value="2"/>
</dbReference>
<dbReference type="AlphaFoldDB" id="A0AAD9WTW8"/>
<dbReference type="InterPro" id="IPR046960">
    <property type="entry name" value="PPR_At4g14850-like_plant"/>
</dbReference>
<dbReference type="PANTHER" id="PTHR47926:SF462">
    <property type="entry name" value="PENTATRICOPEPTIDE REPEAT-CONTAINING PROTEIN"/>
    <property type="match status" value="1"/>
</dbReference>
<evidence type="ECO:0000313" key="3">
    <source>
        <dbReference type="EMBL" id="KAK2642287.1"/>
    </source>
</evidence>
<dbReference type="InterPro" id="IPR011990">
    <property type="entry name" value="TPR-like_helical_dom_sf"/>
</dbReference>
<name>A0AAD9WTW8_9ROSI</name>
<gene>
    <name evidence="3" type="ORF">Ddye_024050</name>
</gene>
<dbReference type="EMBL" id="JANJYI010000007">
    <property type="protein sequence ID" value="KAK2642287.1"/>
    <property type="molecule type" value="Genomic_DNA"/>
</dbReference>
<accession>A0AAD9WTW8</accession>
<evidence type="ECO:0008006" key="5">
    <source>
        <dbReference type="Google" id="ProtNLM"/>
    </source>
</evidence>
<keyword evidence="1" id="KW-0677">Repeat</keyword>
<protein>
    <recommendedName>
        <fullName evidence="5">Pentatricopeptide repeat-containing protein</fullName>
    </recommendedName>
</protein>
<dbReference type="GO" id="GO:0009451">
    <property type="term" value="P:RNA modification"/>
    <property type="evidence" value="ECO:0007669"/>
    <property type="project" value="InterPro"/>
</dbReference>
<reference evidence="3" key="1">
    <citation type="journal article" date="2023" name="Plant J.">
        <title>Genome sequences and population genomics provide insights into the demographic history, inbreeding, and mutation load of two 'living fossil' tree species of Dipteronia.</title>
        <authorList>
            <person name="Feng Y."/>
            <person name="Comes H.P."/>
            <person name="Chen J."/>
            <person name="Zhu S."/>
            <person name="Lu R."/>
            <person name="Zhang X."/>
            <person name="Li P."/>
            <person name="Qiu J."/>
            <person name="Olsen K.M."/>
            <person name="Qiu Y."/>
        </authorList>
    </citation>
    <scope>NUCLEOTIDE SEQUENCE</scope>
    <source>
        <strain evidence="3">KIB01</strain>
    </source>
</reference>
<dbReference type="Proteomes" id="UP001280121">
    <property type="component" value="Unassembled WGS sequence"/>
</dbReference>
<evidence type="ECO:0000256" key="1">
    <source>
        <dbReference type="ARBA" id="ARBA00022737"/>
    </source>
</evidence>
<feature type="repeat" description="PPR" evidence="2">
    <location>
        <begin position="49"/>
        <end position="84"/>
    </location>
</feature>